<proteinExistence type="predicted"/>
<sequence length="80" mass="9379">MYPHNLDELKRSLRVNKEPKNSRVLNLRIPPLRESDNTLFNYKKSPQDKSTLRKTVKIQQPPGKIMSRVSGVLIDRKNHD</sequence>
<dbReference type="AlphaFoldDB" id="A0A378KVD2"/>
<accession>A0A378KVD2</accession>
<evidence type="ECO:0000256" key="1">
    <source>
        <dbReference type="SAM" id="MobiDB-lite"/>
    </source>
</evidence>
<organism evidence="2 3">
    <name type="scientific">Legionella quateirensis</name>
    <dbReference type="NCBI Taxonomy" id="45072"/>
    <lineage>
        <taxon>Bacteria</taxon>
        <taxon>Pseudomonadati</taxon>
        <taxon>Pseudomonadota</taxon>
        <taxon>Gammaproteobacteria</taxon>
        <taxon>Legionellales</taxon>
        <taxon>Legionellaceae</taxon>
        <taxon>Legionella</taxon>
    </lineage>
</organism>
<reference evidence="2 3" key="1">
    <citation type="submission" date="2018-06" db="EMBL/GenBank/DDBJ databases">
        <authorList>
            <consortium name="Pathogen Informatics"/>
            <person name="Doyle S."/>
        </authorList>
    </citation>
    <scope>NUCLEOTIDE SEQUENCE [LARGE SCALE GENOMIC DNA]</scope>
    <source>
        <strain evidence="2 3">NCTC12376</strain>
    </source>
</reference>
<gene>
    <name evidence="2" type="ORF">NCTC12376_01135</name>
</gene>
<evidence type="ECO:0000313" key="3">
    <source>
        <dbReference type="Proteomes" id="UP000254230"/>
    </source>
</evidence>
<dbReference type="EMBL" id="UGOW01000001">
    <property type="protein sequence ID" value="STY17338.1"/>
    <property type="molecule type" value="Genomic_DNA"/>
</dbReference>
<dbReference type="Proteomes" id="UP000254230">
    <property type="component" value="Unassembled WGS sequence"/>
</dbReference>
<protein>
    <submittedName>
        <fullName evidence="2">Uncharacterized protein</fullName>
    </submittedName>
</protein>
<name>A0A378KVD2_9GAMM</name>
<evidence type="ECO:0000313" key="2">
    <source>
        <dbReference type="EMBL" id="STY17338.1"/>
    </source>
</evidence>
<feature type="region of interest" description="Disordered" evidence="1">
    <location>
        <begin position="37"/>
        <end position="57"/>
    </location>
</feature>